<comment type="subunit">
    <text evidence="8 11">The RNAP catalytic core consists of 2 alpha, 1 beta, 1 beta' and 1 omega subunit. When a sigma factor is associated with the core the holoenzyme is formed, which can initiate transcription.</text>
</comment>
<dbReference type="EC" id="2.7.7.6" evidence="2 11"/>
<dbReference type="GO" id="GO:0006351">
    <property type="term" value="P:DNA-templated transcription"/>
    <property type="evidence" value="ECO:0007669"/>
    <property type="project" value="UniProtKB-UniRule"/>
</dbReference>
<organism evidence="12 13">
    <name type="scientific">Candidatus Anoxymicrobium japonicum</name>
    <dbReference type="NCBI Taxonomy" id="2013648"/>
    <lineage>
        <taxon>Bacteria</taxon>
        <taxon>Bacillati</taxon>
        <taxon>Actinomycetota</taxon>
        <taxon>Candidatus Geothermincolia</taxon>
        <taxon>Candidatus Geothermincolales</taxon>
        <taxon>Candidatus Anoxymicrobiaceae</taxon>
        <taxon>Candidatus Anoxymicrobium</taxon>
    </lineage>
</organism>
<name>A0A2N3G4J1_9ACTN</name>
<dbReference type="InterPro" id="IPR036161">
    <property type="entry name" value="RPB6/omega-like_sf"/>
</dbReference>
<evidence type="ECO:0000256" key="1">
    <source>
        <dbReference type="ARBA" id="ARBA00006711"/>
    </source>
</evidence>
<dbReference type="NCBIfam" id="TIGR00690">
    <property type="entry name" value="rpoZ"/>
    <property type="match status" value="1"/>
</dbReference>
<comment type="caution">
    <text evidence="12">The sequence shown here is derived from an EMBL/GenBank/DDBJ whole genome shotgun (WGS) entry which is preliminary data.</text>
</comment>
<dbReference type="Gene3D" id="3.90.940.10">
    <property type="match status" value="1"/>
</dbReference>
<comment type="catalytic activity">
    <reaction evidence="10 11">
        <text>RNA(n) + a ribonucleoside 5'-triphosphate = RNA(n+1) + diphosphate</text>
        <dbReference type="Rhea" id="RHEA:21248"/>
        <dbReference type="Rhea" id="RHEA-COMP:14527"/>
        <dbReference type="Rhea" id="RHEA-COMP:17342"/>
        <dbReference type="ChEBI" id="CHEBI:33019"/>
        <dbReference type="ChEBI" id="CHEBI:61557"/>
        <dbReference type="ChEBI" id="CHEBI:140395"/>
        <dbReference type="EC" id="2.7.7.6"/>
    </reaction>
</comment>
<dbReference type="Pfam" id="PF01192">
    <property type="entry name" value="RNA_pol_Rpb6"/>
    <property type="match status" value="1"/>
</dbReference>
<evidence type="ECO:0000256" key="10">
    <source>
        <dbReference type="ARBA" id="ARBA00048552"/>
    </source>
</evidence>
<dbReference type="SUPFAM" id="SSF63562">
    <property type="entry name" value="RPB6/omega subunit-like"/>
    <property type="match status" value="1"/>
</dbReference>
<evidence type="ECO:0000256" key="6">
    <source>
        <dbReference type="ARBA" id="ARBA00022695"/>
    </source>
</evidence>
<protein>
    <recommendedName>
        <fullName evidence="3 11">DNA-directed RNA polymerase subunit omega</fullName>
        <shortName evidence="11">RNAP omega subunit</shortName>
        <ecNumber evidence="2 11">2.7.7.6</ecNumber>
    </recommendedName>
    <alternativeName>
        <fullName evidence="11">RNA polymerase omega subunit</fullName>
    </alternativeName>
    <alternativeName>
        <fullName evidence="9 11">Transcriptase subunit omega</fullName>
    </alternativeName>
</protein>
<evidence type="ECO:0000256" key="8">
    <source>
        <dbReference type="ARBA" id="ARBA00025935"/>
    </source>
</evidence>
<evidence type="ECO:0000256" key="11">
    <source>
        <dbReference type="HAMAP-Rule" id="MF_00366"/>
    </source>
</evidence>
<evidence type="ECO:0000313" key="12">
    <source>
        <dbReference type="EMBL" id="PKQ27625.1"/>
    </source>
</evidence>
<dbReference type="EMBL" id="PHEX01000071">
    <property type="protein sequence ID" value="PKQ27625.1"/>
    <property type="molecule type" value="Genomic_DNA"/>
</dbReference>
<dbReference type="Proteomes" id="UP000233654">
    <property type="component" value="Unassembled WGS sequence"/>
</dbReference>
<dbReference type="InterPro" id="IPR003716">
    <property type="entry name" value="DNA-dir_RNA_pol_omega"/>
</dbReference>
<keyword evidence="4 11" id="KW-0240">DNA-directed RNA polymerase</keyword>
<evidence type="ECO:0000256" key="4">
    <source>
        <dbReference type="ARBA" id="ARBA00022478"/>
    </source>
</evidence>
<comment type="function">
    <text evidence="11">Promotes RNA polymerase assembly. Latches the N- and C-terminal regions of the beta' subunit thereby facilitating its interaction with the beta and alpha subunits.</text>
</comment>
<dbReference type="GO" id="GO:0003899">
    <property type="term" value="F:DNA-directed RNA polymerase activity"/>
    <property type="evidence" value="ECO:0007669"/>
    <property type="project" value="UniProtKB-UniRule"/>
</dbReference>
<keyword evidence="7 11" id="KW-0804">Transcription</keyword>
<dbReference type="InterPro" id="IPR006110">
    <property type="entry name" value="Pol_omega/Rpo6/RPB6"/>
</dbReference>
<reference evidence="12 13" key="1">
    <citation type="journal article" date="2017" name="ISME J.">
        <title>Potential for microbial H2 and metal transformations associated with novel bacteria and archaea in deep terrestrial subsurface sediments.</title>
        <authorList>
            <person name="Hernsdorf A.W."/>
            <person name="Amano Y."/>
            <person name="Miyakawa K."/>
            <person name="Ise K."/>
            <person name="Suzuki Y."/>
            <person name="Anantharaman K."/>
            <person name="Probst A."/>
            <person name="Burstein D."/>
            <person name="Thomas B.C."/>
            <person name="Banfield J.F."/>
        </authorList>
    </citation>
    <scope>NUCLEOTIDE SEQUENCE [LARGE SCALE GENOMIC DNA]</scope>
    <source>
        <strain evidence="12">HGW-Actinobacteria-3</strain>
    </source>
</reference>
<evidence type="ECO:0000256" key="3">
    <source>
        <dbReference type="ARBA" id="ARBA00013725"/>
    </source>
</evidence>
<comment type="similarity">
    <text evidence="1 11">Belongs to the RNA polymerase subunit omega family.</text>
</comment>
<dbReference type="PANTHER" id="PTHR34476:SF1">
    <property type="entry name" value="DNA-DIRECTED RNA POLYMERASE SUBUNIT OMEGA"/>
    <property type="match status" value="1"/>
</dbReference>
<dbReference type="PANTHER" id="PTHR34476">
    <property type="entry name" value="DNA-DIRECTED RNA POLYMERASE SUBUNIT OMEGA"/>
    <property type="match status" value="1"/>
</dbReference>
<dbReference type="GO" id="GO:0003677">
    <property type="term" value="F:DNA binding"/>
    <property type="evidence" value="ECO:0007669"/>
    <property type="project" value="UniProtKB-UniRule"/>
</dbReference>
<gene>
    <name evidence="11 12" type="primary">rpoZ</name>
    <name evidence="12" type="ORF">CVT63_07040</name>
</gene>
<dbReference type="GO" id="GO:0000428">
    <property type="term" value="C:DNA-directed RNA polymerase complex"/>
    <property type="evidence" value="ECO:0007669"/>
    <property type="project" value="UniProtKB-KW"/>
</dbReference>
<sequence length="89" mass="10075">MEEKMTMVNPKIETLLEHSENKFTLVIEASKRARQITNFQKRLGQGVGGVAPMKLEDISRKPLSIALEEIAEGKIECDRPAEYEDGEEE</sequence>
<evidence type="ECO:0000256" key="5">
    <source>
        <dbReference type="ARBA" id="ARBA00022679"/>
    </source>
</evidence>
<dbReference type="SMART" id="SM01409">
    <property type="entry name" value="RNA_pol_Rpb6"/>
    <property type="match status" value="1"/>
</dbReference>
<keyword evidence="6 11" id="KW-0548">Nucleotidyltransferase</keyword>
<dbReference type="AlphaFoldDB" id="A0A2N3G4J1"/>
<evidence type="ECO:0000256" key="7">
    <source>
        <dbReference type="ARBA" id="ARBA00023163"/>
    </source>
</evidence>
<dbReference type="HAMAP" id="MF_00366">
    <property type="entry name" value="RNApol_bact_RpoZ"/>
    <property type="match status" value="1"/>
</dbReference>
<evidence type="ECO:0000256" key="2">
    <source>
        <dbReference type="ARBA" id="ARBA00012418"/>
    </source>
</evidence>
<keyword evidence="5 11" id="KW-0808">Transferase</keyword>
<proteinExistence type="inferred from homology"/>
<accession>A0A2N3G4J1</accession>
<evidence type="ECO:0000256" key="9">
    <source>
        <dbReference type="ARBA" id="ARBA00029924"/>
    </source>
</evidence>
<evidence type="ECO:0000313" key="13">
    <source>
        <dbReference type="Proteomes" id="UP000233654"/>
    </source>
</evidence>